<proteinExistence type="predicted"/>
<dbReference type="RefSeq" id="WP_008856003.1">
    <property type="nucleotide sequence ID" value="NZ_AZEB01000006.1"/>
</dbReference>
<dbReference type="AlphaFoldDB" id="A0A0R1NQ97"/>
<gene>
    <name evidence="1" type="ORF">FC98_GL002449</name>
</gene>
<name>A0A0R1NQ97_9LACO</name>
<reference evidence="1 2" key="1">
    <citation type="journal article" date="2015" name="Genome Announc.">
        <title>Expanding the biotechnology potential of lactobacilli through comparative genomics of 213 strains and associated genera.</title>
        <authorList>
            <person name="Sun Z."/>
            <person name="Harris H.M."/>
            <person name="McCann A."/>
            <person name="Guo C."/>
            <person name="Argimon S."/>
            <person name="Zhang W."/>
            <person name="Yang X."/>
            <person name="Jeffery I.B."/>
            <person name="Cooney J.C."/>
            <person name="Kagawa T.F."/>
            <person name="Liu W."/>
            <person name="Song Y."/>
            <person name="Salvetti E."/>
            <person name="Wrobel A."/>
            <person name="Rasinkangas P."/>
            <person name="Parkhill J."/>
            <person name="Rea M.C."/>
            <person name="O'Sullivan O."/>
            <person name="Ritari J."/>
            <person name="Douillard F.P."/>
            <person name="Paul Ross R."/>
            <person name="Yang R."/>
            <person name="Briner A.E."/>
            <person name="Felis G.E."/>
            <person name="de Vos W.M."/>
            <person name="Barrangou R."/>
            <person name="Klaenhammer T.R."/>
            <person name="Caufield P.W."/>
            <person name="Cui Y."/>
            <person name="Zhang H."/>
            <person name="O'Toole P.W."/>
        </authorList>
    </citation>
    <scope>NUCLEOTIDE SEQUENCE [LARGE SCALE GENOMIC DNA]</scope>
    <source>
        <strain evidence="1 2">DSM 19906</strain>
    </source>
</reference>
<organism evidence="1 2">
    <name type="scientific">Lentilactobacillus kisonensis DSM 19906 = JCM 15041</name>
    <dbReference type="NCBI Taxonomy" id="1423766"/>
    <lineage>
        <taxon>Bacteria</taxon>
        <taxon>Bacillati</taxon>
        <taxon>Bacillota</taxon>
        <taxon>Bacilli</taxon>
        <taxon>Lactobacillales</taxon>
        <taxon>Lactobacillaceae</taxon>
        <taxon>Lentilactobacillus</taxon>
    </lineage>
</organism>
<evidence type="ECO:0008006" key="3">
    <source>
        <dbReference type="Google" id="ProtNLM"/>
    </source>
</evidence>
<dbReference type="PATRIC" id="fig|1423766.4.peg.2544"/>
<dbReference type="EMBL" id="AZEB01000006">
    <property type="protein sequence ID" value="KRL22560.1"/>
    <property type="molecule type" value="Genomic_DNA"/>
</dbReference>
<keyword evidence="2" id="KW-1185">Reference proteome</keyword>
<sequence length="135" mass="16226">MDFSEDKAKWAIRLIQIAYQKNEIRPHFRAGDRGQMQPTKTQNYLRSHGLTYRKVLSDAVQQLANSSMLRFRDPSPNYFLLNHEGYVFDFLVSLYDDEIYIKFSFFVRNDKQFVVFESFHKTDKSDFSDFMDLRR</sequence>
<comment type="caution">
    <text evidence="1">The sequence shown here is derived from an EMBL/GenBank/DDBJ whole genome shotgun (WGS) entry which is preliminary data.</text>
</comment>
<accession>A0A0R1NQ97</accession>
<evidence type="ECO:0000313" key="2">
    <source>
        <dbReference type="Proteomes" id="UP000051439"/>
    </source>
</evidence>
<protein>
    <recommendedName>
        <fullName evidence="3">Phage-Barnase-EndoU-ColicinE5/D-RelE like nuclease 3 domain-containing protein</fullName>
    </recommendedName>
</protein>
<evidence type="ECO:0000313" key="1">
    <source>
        <dbReference type="EMBL" id="KRL22560.1"/>
    </source>
</evidence>
<dbReference type="Proteomes" id="UP000051439">
    <property type="component" value="Unassembled WGS sequence"/>
</dbReference>